<organism evidence="2 3">
    <name type="scientific">Methylovirgula ligni</name>
    <dbReference type="NCBI Taxonomy" id="569860"/>
    <lineage>
        <taxon>Bacteria</taxon>
        <taxon>Pseudomonadati</taxon>
        <taxon>Pseudomonadota</taxon>
        <taxon>Alphaproteobacteria</taxon>
        <taxon>Hyphomicrobiales</taxon>
        <taxon>Beijerinckiaceae</taxon>
        <taxon>Methylovirgula</taxon>
    </lineage>
</organism>
<dbReference type="Proteomes" id="UP000256900">
    <property type="component" value="Unassembled WGS sequence"/>
</dbReference>
<feature type="signal peptide" evidence="1">
    <location>
        <begin position="1"/>
        <end position="27"/>
    </location>
</feature>
<keyword evidence="1" id="KW-0732">Signal</keyword>
<dbReference type="EMBL" id="QUMO01000002">
    <property type="protein sequence ID" value="REF87512.1"/>
    <property type="molecule type" value="Genomic_DNA"/>
</dbReference>
<evidence type="ECO:0000313" key="3">
    <source>
        <dbReference type="Proteomes" id="UP000256900"/>
    </source>
</evidence>
<feature type="chain" id="PRO_5017833004" description="HdeA/HdeB family protein" evidence="1">
    <location>
        <begin position="28"/>
        <end position="157"/>
    </location>
</feature>
<evidence type="ECO:0000256" key="1">
    <source>
        <dbReference type="SAM" id="SignalP"/>
    </source>
</evidence>
<sequence length="157" mass="17351">MTGSKASALARSACFAMACLVAAPFCAASIATARPLIPAEKRYDSYAGVLPSCADPGVFDRIRSLFHDRETEFWKSGLEIVNLGDIREIGFRTEGLDYIPRRYCSAQVYLNNQAVRPVSYSIVEDAGFIGFNYDVEWCVAGLDRNHSYGGYCRDARP</sequence>
<name>A0A3D9YXU4_9HYPH</name>
<proteinExistence type="predicted"/>
<gene>
    <name evidence="2" type="ORF">DES32_1135</name>
</gene>
<protein>
    <recommendedName>
        <fullName evidence="4">HdeA/HdeB family protein</fullName>
    </recommendedName>
</protein>
<comment type="caution">
    <text evidence="2">The sequence shown here is derived from an EMBL/GenBank/DDBJ whole genome shotgun (WGS) entry which is preliminary data.</text>
</comment>
<reference evidence="2 3" key="1">
    <citation type="submission" date="2018-08" db="EMBL/GenBank/DDBJ databases">
        <title>Genomic Encyclopedia of Type Strains, Phase IV (KMG-IV): sequencing the most valuable type-strain genomes for metagenomic binning, comparative biology and taxonomic classification.</title>
        <authorList>
            <person name="Goeker M."/>
        </authorList>
    </citation>
    <scope>NUCLEOTIDE SEQUENCE [LARGE SCALE GENOMIC DNA]</scope>
    <source>
        <strain evidence="2 3">BW863</strain>
    </source>
</reference>
<dbReference type="AlphaFoldDB" id="A0A3D9YXU4"/>
<evidence type="ECO:0000313" key="2">
    <source>
        <dbReference type="EMBL" id="REF87512.1"/>
    </source>
</evidence>
<dbReference type="RefSeq" id="WP_129396375.1">
    <property type="nucleotide sequence ID" value="NZ_CP025086.1"/>
</dbReference>
<evidence type="ECO:0008006" key="4">
    <source>
        <dbReference type="Google" id="ProtNLM"/>
    </source>
</evidence>
<dbReference type="OrthoDB" id="9808546at2"/>
<keyword evidence="3" id="KW-1185">Reference proteome</keyword>
<accession>A0A3D9YXU4</accession>